<proteinExistence type="predicted"/>
<sequence length="285" mass="31285">MDAGPAVQRALRHVARLSAGPPIDPRSRVTVNFHPDRPTRDGLLVVEALARDGVYRSQFVTGTSNGGLTAHPGGDRWVWEQRLFGGAYDDEPVELRPVYGTLDFRADPAGGAPRFGSAHLRLGAAVLRRTTFCHPDSVFAPTDFGVAERMGLVALAEARRPQDPLDDYIEAHVHGPVRLDRDVEAIVLDPAHRGTAVEAAAARLGCPVRWHPGFRLTVAELRRHPDYRGPQHTALEAELAVDGVLDPRILGAAWRSGRHDAQDLKRVWHLLARFGRPGRRGNGLR</sequence>
<gene>
    <name evidence="1" type="ORF">KDL28_20255</name>
</gene>
<dbReference type="InterPro" id="IPR022074">
    <property type="entry name" value="DUF3626"/>
</dbReference>
<dbReference type="EMBL" id="JAGSOV010000041">
    <property type="protein sequence ID" value="MCO1657394.1"/>
    <property type="molecule type" value="Genomic_DNA"/>
</dbReference>
<evidence type="ECO:0000313" key="2">
    <source>
        <dbReference type="Proteomes" id="UP001165283"/>
    </source>
</evidence>
<dbReference type="RefSeq" id="WP_252441045.1">
    <property type="nucleotide sequence ID" value="NZ_JAGSOV010000041.1"/>
</dbReference>
<organism evidence="1 2">
    <name type="scientific">Pseudonocardia humida</name>
    <dbReference type="NCBI Taxonomy" id="2800819"/>
    <lineage>
        <taxon>Bacteria</taxon>
        <taxon>Bacillati</taxon>
        <taxon>Actinomycetota</taxon>
        <taxon>Actinomycetes</taxon>
        <taxon>Pseudonocardiales</taxon>
        <taxon>Pseudonocardiaceae</taxon>
        <taxon>Pseudonocardia</taxon>
    </lineage>
</organism>
<name>A0ABT1A3K7_9PSEU</name>
<accession>A0ABT1A3K7</accession>
<protein>
    <submittedName>
        <fullName evidence="1">DUF3626 domain-containing protein</fullName>
    </submittedName>
</protein>
<dbReference type="Pfam" id="PF12294">
    <property type="entry name" value="DUF3626"/>
    <property type="match status" value="2"/>
</dbReference>
<reference evidence="1" key="1">
    <citation type="submission" date="2021-04" db="EMBL/GenBank/DDBJ databases">
        <title>Pseudonocardia sp. nov., isolated from sandy soil of mangrove forest.</title>
        <authorList>
            <person name="Zan Z."/>
            <person name="Huang R."/>
            <person name="Liu W."/>
        </authorList>
    </citation>
    <scope>NUCLEOTIDE SEQUENCE</scope>
    <source>
        <strain evidence="1">S2-4</strain>
    </source>
</reference>
<keyword evidence="2" id="KW-1185">Reference proteome</keyword>
<evidence type="ECO:0000313" key="1">
    <source>
        <dbReference type="EMBL" id="MCO1657394.1"/>
    </source>
</evidence>
<comment type="caution">
    <text evidence="1">The sequence shown here is derived from an EMBL/GenBank/DDBJ whole genome shotgun (WGS) entry which is preliminary data.</text>
</comment>
<dbReference type="Proteomes" id="UP001165283">
    <property type="component" value="Unassembled WGS sequence"/>
</dbReference>